<keyword evidence="5 7" id="KW-0012">Acyltransferase</keyword>
<sequence>MTKQQNTGLVTAKEVAKVIHVAKYGFIGTFLGWILMKVLKISTLNKVYNRNKHLDELPFLDAILDDFKIKFEIPEEDLKRLPKDGAYITVSNHPLGGIDGILLLKLMLEQRKDFKIIANFLLHRIEPLVPFIMPVNPFETRKDAKSSVAGFKNAILHLREGHPLGIFPAGEVSTYRDGKLVVDRPWEEAAMKLVKKAEVPVVPIYFHAKNSKLFYKLSKISDTLRTAKLPSELLTQKRRTIKVRIGRPISVADQKEYASLDDFSDFLRRKTYMLSNAFEDKPKILDNISSTLKTPKPPKNIVTPVDGDLMIKEVDALREEDARLLQSKNYEVFLAEPGKIPNILREIGRLREITFREVGEGTNESIDLDNFDTYYHHMFLWDNDTKVIVGAYRMGLGSQIFEKYGINGFYLQDLFRFEPELYKMMSQSIEMGRAFIIKEYQQKPMPLFLLWKGIVHITLRYPEHKYLIGGVSISNQFSNFSKSLMIEFMKSHYYDPYIAQYVRPKKEFKVKLKDADKDFVFDETEADLNKFDKIIDEVEPGALRLPVLLKKYIKQNARLVAFNVDPLFNNSVDGLMYIKIADLPESTVKPVMEEFQAELERKFMNGNNEEESND</sequence>
<dbReference type="InterPro" id="IPR016181">
    <property type="entry name" value="Acyl_CoA_acyltransferase"/>
</dbReference>
<reference evidence="7" key="2">
    <citation type="submission" date="2020-09" db="EMBL/GenBank/DDBJ databases">
        <authorList>
            <person name="Wu Z."/>
        </authorList>
    </citation>
    <scope>NUCLEOTIDE SEQUENCE</scope>
    <source>
        <strain evidence="7">SC17</strain>
    </source>
</reference>
<dbReference type="CDD" id="cd07986">
    <property type="entry name" value="LPLAT_ACT14924-like"/>
    <property type="match status" value="1"/>
</dbReference>
<evidence type="ECO:0000259" key="6">
    <source>
        <dbReference type="SMART" id="SM00563"/>
    </source>
</evidence>
<gene>
    <name evidence="7" type="ORF">ICJ84_14020</name>
</gene>
<keyword evidence="3" id="KW-0808">Transferase</keyword>
<dbReference type="SMART" id="SM00563">
    <property type="entry name" value="PlsC"/>
    <property type="match status" value="1"/>
</dbReference>
<organism evidence="7 8">
    <name type="scientific">Aestuariibaculum suncheonense</name>
    <dbReference type="NCBI Taxonomy" id="1028745"/>
    <lineage>
        <taxon>Bacteria</taxon>
        <taxon>Pseudomonadati</taxon>
        <taxon>Bacteroidota</taxon>
        <taxon>Flavobacteriia</taxon>
        <taxon>Flavobacteriales</taxon>
        <taxon>Flavobacteriaceae</taxon>
    </lineage>
</organism>
<dbReference type="Pfam" id="PF19576">
    <property type="entry name" value="Acyltransf_2"/>
    <property type="match status" value="1"/>
</dbReference>
<dbReference type="InterPro" id="IPR045746">
    <property type="entry name" value="ACT14924-like_Acyltransf_dom"/>
</dbReference>
<evidence type="ECO:0000313" key="8">
    <source>
        <dbReference type="Proteomes" id="UP000602057"/>
    </source>
</evidence>
<dbReference type="Gene3D" id="3.40.630.30">
    <property type="match status" value="1"/>
</dbReference>
<evidence type="ECO:0000256" key="2">
    <source>
        <dbReference type="ARBA" id="ARBA00022516"/>
    </source>
</evidence>
<keyword evidence="2" id="KW-0444">Lipid biosynthesis</keyword>
<dbReference type="Pfam" id="PF13444">
    <property type="entry name" value="Acetyltransf_5"/>
    <property type="match status" value="1"/>
</dbReference>
<dbReference type="PANTHER" id="PTHR37323:SF1">
    <property type="entry name" value="L-ORNITHINE N(ALPHA)-ACYLTRANSFERASE"/>
    <property type="match status" value="1"/>
</dbReference>
<dbReference type="EMBL" id="JACVXC010000006">
    <property type="protein sequence ID" value="MBD0836552.1"/>
    <property type="molecule type" value="Genomic_DNA"/>
</dbReference>
<keyword evidence="8" id="KW-1185">Reference proteome</keyword>
<evidence type="ECO:0000256" key="3">
    <source>
        <dbReference type="ARBA" id="ARBA00022679"/>
    </source>
</evidence>
<dbReference type="InterPro" id="IPR002123">
    <property type="entry name" value="Plipid/glycerol_acylTrfase"/>
</dbReference>
<evidence type="ECO:0000313" key="7">
    <source>
        <dbReference type="EMBL" id="MBD0836552.1"/>
    </source>
</evidence>
<accession>A0A8J6UCU4</accession>
<evidence type="ECO:0000256" key="1">
    <source>
        <dbReference type="ARBA" id="ARBA00005189"/>
    </source>
</evidence>
<feature type="domain" description="Phospholipid/glycerol acyltransferase" evidence="6">
    <location>
        <begin position="87"/>
        <end position="209"/>
    </location>
</feature>
<dbReference type="SUPFAM" id="SSF69593">
    <property type="entry name" value="Glycerol-3-phosphate (1)-acyltransferase"/>
    <property type="match status" value="1"/>
</dbReference>
<proteinExistence type="predicted"/>
<dbReference type="RefSeq" id="WP_188217045.1">
    <property type="nucleotide sequence ID" value="NZ_BAABGH010000002.1"/>
</dbReference>
<dbReference type="GO" id="GO:0006629">
    <property type="term" value="P:lipid metabolic process"/>
    <property type="evidence" value="ECO:0007669"/>
    <property type="project" value="UniProtKB-KW"/>
</dbReference>
<comment type="pathway">
    <text evidence="1">Lipid metabolism.</text>
</comment>
<dbReference type="GO" id="GO:0016746">
    <property type="term" value="F:acyltransferase activity"/>
    <property type="evidence" value="ECO:0007669"/>
    <property type="project" value="UniProtKB-KW"/>
</dbReference>
<evidence type="ECO:0000256" key="4">
    <source>
        <dbReference type="ARBA" id="ARBA00023098"/>
    </source>
</evidence>
<name>A0A8J6UCU4_9FLAO</name>
<dbReference type="Proteomes" id="UP000602057">
    <property type="component" value="Unassembled WGS sequence"/>
</dbReference>
<dbReference type="AlphaFoldDB" id="A0A8J6UCU4"/>
<evidence type="ECO:0000256" key="5">
    <source>
        <dbReference type="ARBA" id="ARBA00023315"/>
    </source>
</evidence>
<dbReference type="InterPro" id="IPR052351">
    <property type="entry name" value="Ornithine_N-alpha-AT"/>
</dbReference>
<reference evidence="7" key="1">
    <citation type="journal article" date="2013" name="Int. J. Syst. Evol. Microbiol.">
        <title>Aestuariibaculum suncheonense gen. nov., sp. nov., a marine bacterium of the family Flavobacteriaceae isolated from a tidal flat and emended descriptions of the genera Gaetbulibacter and Tamlana.</title>
        <authorList>
            <person name="Jeong S.H."/>
            <person name="Park M.S."/>
            <person name="Jin H.M."/>
            <person name="Lee K."/>
            <person name="Park W."/>
            <person name="Jeon C.O."/>
        </authorList>
    </citation>
    <scope>NUCLEOTIDE SEQUENCE</scope>
    <source>
        <strain evidence="7">SC17</strain>
    </source>
</reference>
<dbReference type="PANTHER" id="PTHR37323">
    <property type="entry name" value="GCN5-RELATED N-ACETYLTRANSFERASE"/>
    <property type="match status" value="1"/>
</dbReference>
<comment type="caution">
    <text evidence="7">The sequence shown here is derived from an EMBL/GenBank/DDBJ whole genome shotgun (WGS) entry which is preliminary data.</text>
</comment>
<dbReference type="SUPFAM" id="SSF55729">
    <property type="entry name" value="Acyl-CoA N-acyltransferases (Nat)"/>
    <property type="match status" value="1"/>
</dbReference>
<keyword evidence="4" id="KW-0443">Lipid metabolism</keyword>
<protein>
    <submittedName>
        <fullName evidence="7">Lysophospholipid acyltransferase family protein</fullName>
    </submittedName>
</protein>